<evidence type="ECO:0000313" key="4">
    <source>
        <dbReference type="EMBL" id="TCZ81047.1"/>
    </source>
</evidence>
<feature type="transmembrane region" description="Helical" evidence="2">
    <location>
        <begin position="47"/>
        <end position="70"/>
    </location>
</feature>
<keyword evidence="5" id="KW-1185">Reference proteome</keyword>
<sequence length="145" mass="15846">MYLSNHANLTAGPLHRSVNRTNHAQPLKARQANTQTGKTKPIKAVRLIILITILTLVFLSGAIVHAYAALDPVSVKGAQSTDTSNMQADDVQPTYVVVYSGDTLWSIATEHASAQIDKRTYIKKIMALNHLTSTVVMEGQRLQLP</sequence>
<reference evidence="4 5" key="1">
    <citation type="submission" date="2019-03" db="EMBL/GenBank/DDBJ databases">
        <authorList>
            <person name="Kim M.K.M."/>
        </authorList>
    </citation>
    <scope>NUCLEOTIDE SEQUENCE [LARGE SCALE GENOMIC DNA]</scope>
    <source>
        <strain evidence="4 5">18JY21-1</strain>
    </source>
</reference>
<dbReference type="SMART" id="SM00257">
    <property type="entry name" value="LysM"/>
    <property type="match status" value="1"/>
</dbReference>
<dbReference type="CDD" id="cd00118">
    <property type="entry name" value="LysM"/>
    <property type="match status" value="1"/>
</dbReference>
<feature type="region of interest" description="Disordered" evidence="1">
    <location>
        <begin position="1"/>
        <end position="35"/>
    </location>
</feature>
<dbReference type="Pfam" id="PF01476">
    <property type="entry name" value="LysM"/>
    <property type="match status" value="1"/>
</dbReference>
<organism evidence="4 5">
    <name type="scientific">Paenibacillus albiflavus</name>
    <dbReference type="NCBI Taxonomy" id="2545760"/>
    <lineage>
        <taxon>Bacteria</taxon>
        <taxon>Bacillati</taxon>
        <taxon>Bacillota</taxon>
        <taxon>Bacilli</taxon>
        <taxon>Bacillales</taxon>
        <taxon>Paenibacillaceae</taxon>
        <taxon>Paenibacillus</taxon>
    </lineage>
</organism>
<dbReference type="AlphaFoldDB" id="A0A4R4EMI5"/>
<dbReference type="EMBL" id="SKFG01000001">
    <property type="protein sequence ID" value="TCZ81047.1"/>
    <property type="molecule type" value="Genomic_DNA"/>
</dbReference>
<evidence type="ECO:0000313" key="5">
    <source>
        <dbReference type="Proteomes" id="UP000295418"/>
    </source>
</evidence>
<evidence type="ECO:0000256" key="1">
    <source>
        <dbReference type="SAM" id="MobiDB-lite"/>
    </source>
</evidence>
<dbReference type="SUPFAM" id="SSF54106">
    <property type="entry name" value="LysM domain"/>
    <property type="match status" value="1"/>
</dbReference>
<dbReference type="InterPro" id="IPR036779">
    <property type="entry name" value="LysM_dom_sf"/>
</dbReference>
<gene>
    <name evidence="4" type="ORF">E0485_01840</name>
</gene>
<proteinExistence type="predicted"/>
<evidence type="ECO:0000259" key="3">
    <source>
        <dbReference type="PROSITE" id="PS51782"/>
    </source>
</evidence>
<accession>A0A4R4EMI5</accession>
<name>A0A4R4EMI5_9BACL</name>
<dbReference type="RefSeq" id="WP_132415952.1">
    <property type="nucleotide sequence ID" value="NZ_SKFG01000001.1"/>
</dbReference>
<keyword evidence="2" id="KW-0472">Membrane</keyword>
<dbReference type="OrthoDB" id="9801998at2"/>
<dbReference type="Gene3D" id="3.10.350.10">
    <property type="entry name" value="LysM domain"/>
    <property type="match status" value="1"/>
</dbReference>
<protein>
    <submittedName>
        <fullName evidence="4">LysM peptidoglycan-binding domain-containing protein</fullName>
    </submittedName>
</protein>
<comment type="caution">
    <text evidence="4">The sequence shown here is derived from an EMBL/GenBank/DDBJ whole genome shotgun (WGS) entry which is preliminary data.</text>
</comment>
<dbReference type="Proteomes" id="UP000295418">
    <property type="component" value="Unassembled WGS sequence"/>
</dbReference>
<dbReference type="InterPro" id="IPR018392">
    <property type="entry name" value="LysM"/>
</dbReference>
<dbReference type="PROSITE" id="PS51782">
    <property type="entry name" value="LYSM"/>
    <property type="match status" value="1"/>
</dbReference>
<evidence type="ECO:0000256" key="2">
    <source>
        <dbReference type="SAM" id="Phobius"/>
    </source>
</evidence>
<keyword evidence="2" id="KW-0812">Transmembrane</keyword>
<feature type="domain" description="LysM" evidence="3">
    <location>
        <begin position="94"/>
        <end position="144"/>
    </location>
</feature>
<keyword evidence="2" id="KW-1133">Transmembrane helix</keyword>